<keyword evidence="5" id="KW-0350">Heme biosynthesis</keyword>
<comment type="pathway">
    <text evidence="1">Porphyrin-containing compound metabolism; protoporphyrin-IX biosynthesis; coproporphyrinogen-III from 5-aminolevulinate: step 1/4.</text>
</comment>
<dbReference type="PANTHER" id="PTHR11458:SF1">
    <property type="entry name" value="DELTA-AMINOLEVULINIC ACID DEHYDRATASE"/>
    <property type="match status" value="1"/>
</dbReference>
<dbReference type="GO" id="GO:0004655">
    <property type="term" value="F:porphobilinogen synthase activity"/>
    <property type="evidence" value="ECO:0007669"/>
    <property type="project" value="UniProtKB-EC"/>
</dbReference>
<evidence type="ECO:0000256" key="3">
    <source>
        <dbReference type="ARBA" id="ARBA00012053"/>
    </source>
</evidence>
<keyword evidence="6 11" id="KW-0456">Lyase</keyword>
<dbReference type="Pfam" id="PF00490">
    <property type="entry name" value="ALAD"/>
    <property type="match status" value="1"/>
</dbReference>
<comment type="catalytic activity">
    <reaction evidence="9">
        <text>2 5-aminolevulinate = porphobilinogen + 2 H2O + H(+)</text>
        <dbReference type="Rhea" id="RHEA:24064"/>
        <dbReference type="ChEBI" id="CHEBI:15377"/>
        <dbReference type="ChEBI" id="CHEBI:15378"/>
        <dbReference type="ChEBI" id="CHEBI:58126"/>
        <dbReference type="ChEBI" id="CHEBI:356416"/>
        <dbReference type="EC" id="4.2.1.24"/>
    </reaction>
</comment>
<evidence type="ECO:0000313" key="12">
    <source>
        <dbReference type="Proteomes" id="UP000254020"/>
    </source>
</evidence>
<dbReference type="InterPro" id="IPR001731">
    <property type="entry name" value="ALAD"/>
</dbReference>
<evidence type="ECO:0000256" key="8">
    <source>
        <dbReference type="ARBA" id="ARBA00032837"/>
    </source>
</evidence>
<evidence type="ECO:0000256" key="9">
    <source>
        <dbReference type="ARBA" id="ARBA00047651"/>
    </source>
</evidence>
<evidence type="ECO:0000313" key="11">
    <source>
        <dbReference type="EMBL" id="STV02411.1"/>
    </source>
</evidence>
<sequence>MTDLITRPRRLRQSAALRALFEETTLSLNDLVLPIFVEEEIDDYKAIEAMPGVMRIPEKYLAREIERIANAGIRSVMTFGISHHTDATGSDTWNENGLVARMSRICKSTVPEMIVMSDTCFCEYTSHGHCGVLCDHGVDNDATLENLGKQAVVAAAAGADFIRSFRRDGRTGAGDSPLAGRRRLHQYGDHVLLDQVRFFLLRSVPRSGRYRAEGRSENLSDEPDEPPGGHSRVAAR</sequence>
<dbReference type="EC" id="4.2.1.24" evidence="3"/>
<evidence type="ECO:0000256" key="5">
    <source>
        <dbReference type="ARBA" id="ARBA00023133"/>
    </source>
</evidence>
<dbReference type="GO" id="GO:0005829">
    <property type="term" value="C:cytosol"/>
    <property type="evidence" value="ECO:0007669"/>
    <property type="project" value="TreeGrafter"/>
</dbReference>
<dbReference type="InterPro" id="IPR013785">
    <property type="entry name" value="Aldolase_TIM"/>
</dbReference>
<evidence type="ECO:0000256" key="7">
    <source>
        <dbReference type="ARBA" id="ARBA00023244"/>
    </source>
</evidence>
<protein>
    <recommendedName>
        <fullName evidence="4">Delta-aminolevulinic acid dehydratase</fullName>
        <ecNumber evidence="3">4.2.1.24</ecNumber>
    </recommendedName>
    <alternativeName>
        <fullName evidence="8">Porphobilinogen synthase</fullName>
    </alternativeName>
</protein>
<reference evidence="11 12" key="1">
    <citation type="submission" date="2018-06" db="EMBL/GenBank/DDBJ databases">
        <authorList>
            <consortium name="Pathogen Informatics"/>
            <person name="Doyle S."/>
        </authorList>
    </citation>
    <scope>NUCLEOTIDE SEQUENCE [LARGE SCALE GENOMIC DNA]</scope>
    <source>
        <strain evidence="11 12">NCTC9504</strain>
    </source>
</reference>
<evidence type="ECO:0000256" key="10">
    <source>
        <dbReference type="SAM" id="MobiDB-lite"/>
    </source>
</evidence>
<proteinExistence type="inferred from homology"/>
<gene>
    <name evidence="11" type="primary">hemB_1</name>
    <name evidence="11" type="ORF">NCTC9504_05174</name>
</gene>
<evidence type="ECO:0000256" key="4">
    <source>
        <dbReference type="ARBA" id="ARBA00020771"/>
    </source>
</evidence>
<organism evidence="11 12">
    <name type="scientific">Klebsiella pneumoniae subsp. pneumoniae</name>
    <dbReference type="NCBI Taxonomy" id="72407"/>
    <lineage>
        <taxon>Bacteria</taxon>
        <taxon>Pseudomonadati</taxon>
        <taxon>Pseudomonadota</taxon>
        <taxon>Gammaproteobacteria</taxon>
        <taxon>Enterobacterales</taxon>
        <taxon>Enterobacteriaceae</taxon>
        <taxon>Klebsiella/Raoultella group</taxon>
        <taxon>Klebsiella</taxon>
        <taxon>Klebsiella pneumoniae complex</taxon>
    </lineage>
</organism>
<dbReference type="GO" id="GO:0006782">
    <property type="term" value="P:protoporphyrinogen IX biosynthetic process"/>
    <property type="evidence" value="ECO:0007669"/>
    <property type="project" value="UniProtKB-UniPathway"/>
</dbReference>
<dbReference type="Gene3D" id="3.20.20.70">
    <property type="entry name" value="Aldolase class I"/>
    <property type="match status" value="1"/>
</dbReference>
<dbReference type="PANTHER" id="PTHR11458">
    <property type="entry name" value="DELTA-AMINOLEVULINIC ACID DEHYDRATASE"/>
    <property type="match status" value="1"/>
</dbReference>
<keyword evidence="7" id="KW-0627">Porphyrin biosynthesis</keyword>
<evidence type="ECO:0000256" key="6">
    <source>
        <dbReference type="ARBA" id="ARBA00023239"/>
    </source>
</evidence>
<dbReference type="Proteomes" id="UP000254020">
    <property type="component" value="Unassembled WGS sequence"/>
</dbReference>
<accession>A0A378A788</accession>
<dbReference type="EMBL" id="UGMA01000005">
    <property type="protein sequence ID" value="STV02411.1"/>
    <property type="molecule type" value="Genomic_DNA"/>
</dbReference>
<comment type="similarity">
    <text evidence="2">Belongs to the ALAD family.</text>
</comment>
<dbReference type="AlphaFoldDB" id="A0A378A788"/>
<dbReference type="SUPFAM" id="SSF51569">
    <property type="entry name" value="Aldolase"/>
    <property type="match status" value="1"/>
</dbReference>
<dbReference type="UniPathway" id="UPA00251">
    <property type="reaction ID" value="UER00318"/>
</dbReference>
<name>A0A378A788_KLEPN</name>
<feature type="region of interest" description="Disordered" evidence="10">
    <location>
        <begin position="210"/>
        <end position="236"/>
    </location>
</feature>
<evidence type="ECO:0000256" key="1">
    <source>
        <dbReference type="ARBA" id="ARBA00004694"/>
    </source>
</evidence>
<evidence type="ECO:0000256" key="2">
    <source>
        <dbReference type="ARBA" id="ARBA00008055"/>
    </source>
</evidence>
<dbReference type="GO" id="GO:0008270">
    <property type="term" value="F:zinc ion binding"/>
    <property type="evidence" value="ECO:0007669"/>
    <property type="project" value="TreeGrafter"/>
</dbReference>
<dbReference type="SMART" id="SM01004">
    <property type="entry name" value="ALAD"/>
    <property type="match status" value="1"/>
</dbReference>